<dbReference type="AlphaFoldDB" id="A0A078AY69"/>
<reference evidence="2 3" key="1">
    <citation type="submission" date="2014-06" db="EMBL/GenBank/DDBJ databases">
        <authorList>
            <person name="Swart Estienne"/>
        </authorList>
    </citation>
    <scope>NUCLEOTIDE SEQUENCE [LARGE SCALE GENOMIC DNA]</scope>
    <source>
        <strain evidence="2 3">130c</strain>
    </source>
</reference>
<dbReference type="EMBL" id="CCKQ01015293">
    <property type="protein sequence ID" value="CDW87114.1"/>
    <property type="molecule type" value="Genomic_DNA"/>
</dbReference>
<keyword evidence="3" id="KW-1185">Reference proteome</keyword>
<dbReference type="PANTHER" id="PTHR31398:SF0">
    <property type="entry name" value="MEIOTIC NUCLEAR DIVISION PROTEIN 1 HOMOLOG"/>
    <property type="match status" value="1"/>
</dbReference>
<gene>
    <name evidence="2" type="primary">Contig11907.g12741</name>
    <name evidence="2" type="ORF">STYLEM_16216</name>
</gene>
<feature type="transmembrane region" description="Helical" evidence="1">
    <location>
        <begin position="6"/>
        <end position="26"/>
    </location>
</feature>
<keyword evidence="1" id="KW-0812">Transmembrane</keyword>
<name>A0A078AY69_STYLE</name>
<evidence type="ECO:0000313" key="2">
    <source>
        <dbReference type="EMBL" id="CDW87114.1"/>
    </source>
</evidence>
<protein>
    <submittedName>
        <fullName evidence="2">Uncharacterized protein</fullName>
    </submittedName>
</protein>
<proteinExistence type="predicted"/>
<feature type="transmembrane region" description="Helical" evidence="1">
    <location>
        <begin position="295"/>
        <end position="317"/>
    </location>
</feature>
<keyword evidence="1" id="KW-1133">Transmembrane helix</keyword>
<dbReference type="GO" id="GO:0007131">
    <property type="term" value="P:reciprocal meiotic recombination"/>
    <property type="evidence" value="ECO:0007669"/>
    <property type="project" value="TreeGrafter"/>
</dbReference>
<organism evidence="2 3">
    <name type="scientific">Stylonychia lemnae</name>
    <name type="common">Ciliate</name>
    <dbReference type="NCBI Taxonomy" id="5949"/>
    <lineage>
        <taxon>Eukaryota</taxon>
        <taxon>Sar</taxon>
        <taxon>Alveolata</taxon>
        <taxon>Ciliophora</taxon>
        <taxon>Intramacronucleata</taxon>
        <taxon>Spirotrichea</taxon>
        <taxon>Stichotrichia</taxon>
        <taxon>Sporadotrichida</taxon>
        <taxon>Oxytrichidae</taxon>
        <taxon>Stylonychinae</taxon>
        <taxon>Stylonychia</taxon>
    </lineage>
</organism>
<accession>A0A078AY69</accession>
<dbReference type="PANTHER" id="PTHR31398">
    <property type="entry name" value="MEIOTIC NUCLEAR DIVISION PROTEIN 1 HOMOLOG"/>
    <property type="match status" value="1"/>
</dbReference>
<sequence>MQTIPGAVMSLVSYTVLLWYFILLLIEIQQDQYTLKQSRNETDVTKVGINLDKSNFDTAFMIRSPILKQNATSNIYQYLSFKATYIAEGFESSGQSVTQQFQEQSLNVDECSSTRMFGNQQYLNYRLSRPDAIFICFNELQDFQLQSSENTIQFTIDKCIQSQLDLKYPGSICEKDSNKIQAFINNTRLIAFTTQQFFDISSFEERPVRDKIQTENYTFSSSQQTVANYELMLNQGTGSNSKLHENLDTFDVSYIYTKLVSTDVQNRRTGDADYFTFKFYVMTELNQVERIANNLVTALSNVGGLAGIIFSFVALLISPLQEFIFYQYLLKKNYLVERSKVQQQQHSSIDNFQQKQQQQIIDDSVDKMKSKMTQEDFRTYMQLTKVIKDRQPFSISTIQAIRYKLKFLFCCCRKRYQSYQFELFEFGKSKIERQFDISIILRDMRSFKMANNLVLSKFQRQLIPYFKKSLLNQKYANDQARQNKENESDLSRSIQQRKLRNELLDDVSQLMLDLFAHQQGPNSQFNNKVLDSLFSEDKYDQNQNLRMKMFRGLLRQFFISNLEFDERQVKKGGNAVYAINDGPMSFGIPMDDQQVYSQTNIYNQSRAQLAVEDMNLESEPKQATINYIPRIN</sequence>
<dbReference type="Proteomes" id="UP000039865">
    <property type="component" value="Unassembled WGS sequence"/>
</dbReference>
<evidence type="ECO:0000256" key="1">
    <source>
        <dbReference type="SAM" id="Phobius"/>
    </source>
</evidence>
<dbReference type="OrthoDB" id="289792at2759"/>
<evidence type="ECO:0000313" key="3">
    <source>
        <dbReference type="Proteomes" id="UP000039865"/>
    </source>
</evidence>
<dbReference type="InParanoid" id="A0A078AY69"/>
<dbReference type="GO" id="GO:0005634">
    <property type="term" value="C:nucleus"/>
    <property type="evidence" value="ECO:0007669"/>
    <property type="project" value="TreeGrafter"/>
</dbReference>
<keyword evidence="1" id="KW-0472">Membrane</keyword>